<evidence type="ECO:0000256" key="5">
    <source>
        <dbReference type="ARBA" id="ARBA00022824"/>
    </source>
</evidence>
<evidence type="ECO:0008006" key="9">
    <source>
        <dbReference type="Google" id="ProtNLM"/>
    </source>
</evidence>
<evidence type="ECO:0000256" key="1">
    <source>
        <dbReference type="ARBA" id="ARBA00004173"/>
    </source>
</evidence>
<protein>
    <recommendedName>
        <fullName evidence="9">ARM repeat-containing protein</fullName>
    </recommendedName>
</protein>
<dbReference type="AlphaFoldDB" id="A0A6A6R6R7"/>
<evidence type="ECO:0000313" key="8">
    <source>
        <dbReference type="Proteomes" id="UP000799750"/>
    </source>
</evidence>
<dbReference type="GO" id="GO:0005829">
    <property type="term" value="C:cytosol"/>
    <property type="evidence" value="ECO:0007669"/>
    <property type="project" value="UniProtKB-SubCell"/>
</dbReference>
<reference evidence="7" key="1">
    <citation type="journal article" date="2020" name="Stud. Mycol.">
        <title>101 Dothideomycetes genomes: a test case for predicting lifestyles and emergence of pathogens.</title>
        <authorList>
            <person name="Haridas S."/>
            <person name="Albert R."/>
            <person name="Binder M."/>
            <person name="Bloem J."/>
            <person name="Labutti K."/>
            <person name="Salamov A."/>
            <person name="Andreopoulos B."/>
            <person name="Baker S."/>
            <person name="Barry K."/>
            <person name="Bills G."/>
            <person name="Bluhm B."/>
            <person name="Cannon C."/>
            <person name="Castanera R."/>
            <person name="Culley D."/>
            <person name="Daum C."/>
            <person name="Ezra D."/>
            <person name="Gonzalez J."/>
            <person name="Henrissat B."/>
            <person name="Kuo A."/>
            <person name="Liang C."/>
            <person name="Lipzen A."/>
            <person name="Lutzoni F."/>
            <person name="Magnuson J."/>
            <person name="Mondo S."/>
            <person name="Nolan M."/>
            <person name="Ohm R."/>
            <person name="Pangilinan J."/>
            <person name="Park H.-J."/>
            <person name="Ramirez L."/>
            <person name="Alfaro M."/>
            <person name="Sun H."/>
            <person name="Tritt A."/>
            <person name="Yoshinaga Y."/>
            <person name="Zwiers L.-H."/>
            <person name="Turgeon B."/>
            <person name="Goodwin S."/>
            <person name="Spatafora J."/>
            <person name="Crous P."/>
            <person name="Grigoriev I."/>
        </authorList>
    </citation>
    <scope>NUCLEOTIDE SEQUENCE</scope>
    <source>
        <strain evidence="7">CBS 269.34</strain>
    </source>
</reference>
<keyword evidence="6" id="KW-0496">Mitochondrion</keyword>
<comment type="subcellular location">
    <subcellularLocation>
        <location evidence="3">Cytoplasm</location>
        <location evidence="3">Cytosol</location>
    </subcellularLocation>
    <subcellularLocation>
        <location evidence="2">Endoplasmic reticulum</location>
    </subcellularLocation>
    <subcellularLocation>
        <location evidence="1">Mitochondrion</location>
    </subcellularLocation>
</comment>
<dbReference type="Gene3D" id="1.25.10.10">
    <property type="entry name" value="Leucine-rich Repeat Variant"/>
    <property type="match status" value="2"/>
</dbReference>
<evidence type="ECO:0000256" key="3">
    <source>
        <dbReference type="ARBA" id="ARBA00004514"/>
    </source>
</evidence>
<dbReference type="InterPro" id="IPR040144">
    <property type="entry name" value="RAP1GDS1"/>
</dbReference>
<name>A0A6A6R6R7_9PEZI</name>
<dbReference type="SUPFAM" id="SSF48371">
    <property type="entry name" value="ARM repeat"/>
    <property type="match status" value="1"/>
</dbReference>
<dbReference type="InterPro" id="IPR000225">
    <property type="entry name" value="Armadillo"/>
</dbReference>
<dbReference type="PANTHER" id="PTHR10957">
    <property type="entry name" value="RAP1 GTPASE-GDP DISSOCIATION STIMULATOR 1"/>
    <property type="match status" value="1"/>
</dbReference>
<dbReference type="GO" id="GO:0005085">
    <property type="term" value="F:guanyl-nucleotide exchange factor activity"/>
    <property type="evidence" value="ECO:0007669"/>
    <property type="project" value="InterPro"/>
</dbReference>
<keyword evidence="8" id="KW-1185">Reference proteome</keyword>
<organism evidence="7 8">
    <name type="scientific">Lophium mytilinum</name>
    <dbReference type="NCBI Taxonomy" id="390894"/>
    <lineage>
        <taxon>Eukaryota</taxon>
        <taxon>Fungi</taxon>
        <taxon>Dikarya</taxon>
        <taxon>Ascomycota</taxon>
        <taxon>Pezizomycotina</taxon>
        <taxon>Dothideomycetes</taxon>
        <taxon>Pleosporomycetidae</taxon>
        <taxon>Mytilinidiales</taxon>
        <taxon>Mytilinidiaceae</taxon>
        <taxon>Lophium</taxon>
    </lineage>
</organism>
<gene>
    <name evidence="7" type="ORF">BU16DRAFT_478866</name>
</gene>
<dbReference type="GO" id="GO:0005739">
    <property type="term" value="C:mitochondrion"/>
    <property type="evidence" value="ECO:0007669"/>
    <property type="project" value="UniProtKB-SubCell"/>
</dbReference>
<dbReference type="SMART" id="SM00185">
    <property type="entry name" value="ARM"/>
    <property type="match status" value="3"/>
</dbReference>
<dbReference type="EMBL" id="MU004183">
    <property type="protein sequence ID" value="KAF2500458.1"/>
    <property type="molecule type" value="Genomic_DNA"/>
</dbReference>
<evidence type="ECO:0000313" key="7">
    <source>
        <dbReference type="EMBL" id="KAF2500458.1"/>
    </source>
</evidence>
<keyword evidence="5" id="KW-0256">Endoplasmic reticulum</keyword>
<dbReference type="InterPro" id="IPR011989">
    <property type="entry name" value="ARM-like"/>
</dbReference>
<accession>A0A6A6R6R7</accession>
<proteinExistence type="predicted"/>
<keyword evidence="4" id="KW-0963">Cytoplasm</keyword>
<evidence type="ECO:0000256" key="2">
    <source>
        <dbReference type="ARBA" id="ARBA00004240"/>
    </source>
</evidence>
<dbReference type="OrthoDB" id="26149at2759"/>
<evidence type="ECO:0000256" key="6">
    <source>
        <dbReference type="ARBA" id="ARBA00023128"/>
    </source>
</evidence>
<dbReference type="InterPro" id="IPR016024">
    <property type="entry name" value="ARM-type_fold"/>
</dbReference>
<evidence type="ECO:0000256" key="4">
    <source>
        <dbReference type="ARBA" id="ARBA00022490"/>
    </source>
</evidence>
<sequence>MDSGDDSPEGFLDVLKERLSDPSWASKKGLEVVPKRLAEFEAEGLVDICHQALEVLGTAAGKEEIWRDAYHTAGILQYSLQKVKSGSATVNLAKQHLRIIGNSVADNDTNRSVALDALESLIDCFSTEELTTTALGAVFNLCYDYSPGESQAAKLRLDYIVASYIARERIPESGIETAGELIALTLESLSPSELVDDTSLSTFSYLLDAISPPKAVFRAGLINLPTDQILEICTPYLSNNDFRLKLPPAEAERLLNILWEIEPADPSVRRALYQALDHPVDQQDDEPSFKITLLLINGVCAISTTEAFSETYDLHSEFMREVTDKVLSLYSGGGSSLLAPSAICACTMLGNLAISDNVCKEMVLLCLHRPLIGILFTSQEPALLYVTAGLLRHLAFPRDNRMYLEDAGLIWASCHLLGNPSPAVRGEAAAILCKMVDDDYGYVRYYILEIVQDTTFDPPRQTILELMINQSLAPSGPLPSTSMRSVNVEVGRAIVAMLKSLINTPAAHTKLLRRMYQTPLVAEPLKRLARQQIFAEVRSEAIFGLGLMLLSAEGTTSFLAGEHDNVGLVDSLRELFAAESGGNETAGVQLQRDRMNALVVISGLRKHGADTMDAPLKERVETVHLELAPFMASNDPLVAN</sequence>
<dbReference type="Proteomes" id="UP000799750">
    <property type="component" value="Unassembled WGS sequence"/>
</dbReference>
<dbReference type="GO" id="GO:0005783">
    <property type="term" value="C:endoplasmic reticulum"/>
    <property type="evidence" value="ECO:0007669"/>
    <property type="project" value="UniProtKB-SubCell"/>
</dbReference>